<evidence type="ECO:0000313" key="2">
    <source>
        <dbReference type="Proteomes" id="UP001055879"/>
    </source>
</evidence>
<gene>
    <name evidence="1" type="ORF">L6452_37364</name>
</gene>
<proteinExistence type="predicted"/>
<organism evidence="1 2">
    <name type="scientific">Arctium lappa</name>
    <name type="common">Greater burdock</name>
    <name type="synonym">Lappa major</name>
    <dbReference type="NCBI Taxonomy" id="4217"/>
    <lineage>
        <taxon>Eukaryota</taxon>
        <taxon>Viridiplantae</taxon>
        <taxon>Streptophyta</taxon>
        <taxon>Embryophyta</taxon>
        <taxon>Tracheophyta</taxon>
        <taxon>Spermatophyta</taxon>
        <taxon>Magnoliopsida</taxon>
        <taxon>eudicotyledons</taxon>
        <taxon>Gunneridae</taxon>
        <taxon>Pentapetalae</taxon>
        <taxon>asterids</taxon>
        <taxon>campanulids</taxon>
        <taxon>Asterales</taxon>
        <taxon>Asteraceae</taxon>
        <taxon>Carduoideae</taxon>
        <taxon>Cardueae</taxon>
        <taxon>Arctiinae</taxon>
        <taxon>Arctium</taxon>
    </lineage>
</organism>
<keyword evidence="2" id="KW-1185">Reference proteome</keyword>
<dbReference type="EMBL" id="CM042060">
    <property type="protein sequence ID" value="KAI3678085.1"/>
    <property type="molecule type" value="Genomic_DNA"/>
</dbReference>
<comment type="caution">
    <text evidence="1">The sequence shown here is derived from an EMBL/GenBank/DDBJ whole genome shotgun (WGS) entry which is preliminary data.</text>
</comment>
<name>A0ACB8Y2U6_ARCLA</name>
<reference evidence="1 2" key="2">
    <citation type="journal article" date="2022" name="Mol. Ecol. Resour.">
        <title>The genomes of chicory, endive, great burdock and yacon provide insights into Asteraceae paleo-polyploidization history and plant inulin production.</title>
        <authorList>
            <person name="Fan W."/>
            <person name="Wang S."/>
            <person name="Wang H."/>
            <person name="Wang A."/>
            <person name="Jiang F."/>
            <person name="Liu H."/>
            <person name="Zhao H."/>
            <person name="Xu D."/>
            <person name="Zhang Y."/>
        </authorList>
    </citation>
    <scope>NUCLEOTIDE SEQUENCE [LARGE SCALE GENOMIC DNA]</scope>
    <source>
        <strain evidence="2">cv. Niubang</strain>
    </source>
</reference>
<protein>
    <submittedName>
        <fullName evidence="1">Uncharacterized protein</fullName>
    </submittedName>
</protein>
<evidence type="ECO:0000313" key="1">
    <source>
        <dbReference type="EMBL" id="KAI3678085.1"/>
    </source>
</evidence>
<sequence>MGYQWDFKPRTTIPDKKLMKIQKAQMPFELNYILTHIIQTMSGKVGSLDQASKVQVQMGYSVIVGRHFDYVGAIFEDLLSKIEKAERDIKIPYVRFISVILHYFLGDKYPKESDCSFSKVGPRILEVMPAKNEMVSSSATPATTTFLKRKLLAISGTSKKARKVMEQPPLANIHEVVSQQTTLDGFVARSSTTATTRTVSVTMAAETPPVTSQISSVTQPQPEVISIITNASSSIPTTSPSISLVSNLPPLQRPILQTANVGPGGLPFGGLPQTSLSFPSFEGYLAFYNMFDTSGLTLGTVDTSLTKHGEKVEAFATSINTNTTAVNNAGEELKCLSTTISSKLKHLNSTLSKLSKVKILGGEVDDSNRLLTQILSKMNAPTPVPTPSFTDDDRMSLNITVDESVVAEEKAPPSPSPMIVEEEKEEEEEEDDNLDLEDQEADDVIADDDEYEDPSQCFSTINVSSTRVMKVIVLNEAGGRQKDKAPDTSSQGKQKGIAAEGNLRLLSPSQGELPS</sequence>
<accession>A0ACB8Y2U6</accession>
<dbReference type="Proteomes" id="UP001055879">
    <property type="component" value="Linkage Group LG14"/>
</dbReference>
<reference evidence="2" key="1">
    <citation type="journal article" date="2022" name="Mol. Ecol. Resour.">
        <title>The genomes of chicory, endive, great burdock and yacon provide insights into Asteraceae palaeo-polyploidization history and plant inulin production.</title>
        <authorList>
            <person name="Fan W."/>
            <person name="Wang S."/>
            <person name="Wang H."/>
            <person name="Wang A."/>
            <person name="Jiang F."/>
            <person name="Liu H."/>
            <person name="Zhao H."/>
            <person name="Xu D."/>
            <person name="Zhang Y."/>
        </authorList>
    </citation>
    <scope>NUCLEOTIDE SEQUENCE [LARGE SCALE GENOMIC DNA]</scope>
    <source>
        <strain evidence="2">cv. Niubang</strain>
    </source>
</reference>